<dbReference type="EMBL" id="DF820458">
    <property type="protein sequence ID" value="GAK52075.1"/>
    <property type="molecule type" value="Genomic_DNA"/>
</dbReference>
<gene>
    <name evidence="1" type="ORF">U14_03322</name>
</gene>
<sequence>MRYDSDAQFVRRILGEVAALQNALERAMKAKEIADHVFDDLAPLAVSVASTLDHFTQLHTLNPQFSLSRFSANYIEKSLSATSEAISTLFRHKEFASIEEQVEWNFTHFIAPRPNGSSEHLLISVYKKISQTLDTYYAERVRNMHIAAVLNECVGWTEHINTHGHHDVHGVIIFAEKVARDNAVIDQRVELVKEICQSLTEKVVIPDISNEIEMAHTASALGQMFSFYLLDLYQALLEDLEIIAQADKNFYMFEAYCREHEIDIYEEYQNVLQAQFRNYIQMINEDILTSLELVRTANLILAAETAYKRYLDVEIPEEIVGENLSRDMRLFEQAIKKLRFSFPESAEEYRAALQKIRKFKGEIIKPAIEVYGTYLRSPQDFLKQLPQFQTRWIPILDSALACLDPRDDFYQKCQTLKEKIDQFVAKET</sequence>
<reference evidence="1" key="1">
    <citation type="journal article" date="2015" name="PeerJ">
        <title>First genomic representation of candidate bacterial phylum KSB3 points to enhanced environmental sensing as a trigger of wastewater bulking.</title>
        <authorList>
            <person name="Sekiguchi Y."/>
            <person name="Ohashi A."/>
            <person name="Parks D.H."/>
            <person name="Yamauchi T."/>
            <person name="Tyson G.W."/>
            <person name="Hugenholtz P."/>
        </authorList>
    </citation>
    <scope>NUCLEOTIDE SEQUENCE [LARGE SCALE GENOMIC DNA]</scope>
</reference>
<evidence type="ECO:0000313" key="1">
    <source>
        <dbReference type="EMBL" id="GAK52075.1"/>
    </source>
</evidence>
<dbReference type="Proteomes" id="UP000030700">
    <property type="component" value="Unassembled WGS sequence"/>
</dbReference>
<dbReference type="STRING" id="1499966.U14_03322"/>
<organism evidence="1">
    <name type="scientific">Candidatus Moduliflexus flocculans</name>
    <dbReference type="NCBI Taxonomy" id="1499966"/>
    <lineage>
        <taxon>Bacteria</taxon>
        <taxon>Candidatus Moduliflexota</taxon>
        <taxon>Candidatus Moduliflexia</taxon>
        <taxon>Candidatus Moduliflexales</taxon>
        <taxon>Candidatus Moduliflexaceae</taxon>
    </lineage>
</organism>
<protein>
    <submittedName>
        <fullName evidence="1">Uncharacterized protein</fullName>
    </submittedName>
</protein>
<proteinExistence type="predicted"/>
<name>A0A081BNV9_9BACT</name>
<evidence type="ECO:0000313" key="2">
    <source>
        <dbReference type="Proteomes" id="UP000030700"/>
    </source>
</evidence>
<dbReference type="AlphaFoldDB" id="A0A081BNV9"/>
<dbReference type="HOGENOM" id="CLU_640412_0_0_0"/>
<accession>A0A081BNV9</accession>
<keyword evidence="2" id="KW-1185">Reference proteome</keyword>